<sequence>MYGPAATPPHPPSRPGPGAGGMVVRLLFASFPVWSLGLLAWVPSLRFAVIRGRRADWAVFCVAVALTVVYVVLLFVVGEEQSTASAFAGMYIVALIGGSVVHAVLGDRFLRDPASYRAAASAPYPAPHPAPPAGPRTAGTAGAPGAYGHPYPAPYAPPPSAAPAAYGYPQPAPSSPGPHPPGPGTPPPSGPQSPRMRQVASELDELDELLRRRDGGESR</sequence>
<feature type="transmembrane region" description="Helical" evidence="2">
    <location>
        <begin position="22"/>
        <end position="45"/>
    </location>
</feature>
<evidence type="ECO:0000313" key="4">
    <source>
        <dbReference type="Proteomes" id="UP001500058"/>
    </source>
</evidence>
<keyword evidence="2" id="KW-1133">Transmembrane helix</keyword>
<gene>
    <name evidence="3" type="ORF">GCM10010420_04520</name>
</gene>
<feature type="region of interest" description="Disordered" evidence="1">
    <location>
        <begin position="159"/>
        <end position="219"/>
    </location>
</feature>
<feature type="compositionally biased region" description="Pro residues" evidence="1">
    <location>
        <begin position="124"/>
        <end position="134"/>
    </location>
</feature>
<accession>A0ABP5UPV0</accession>
<dbReference type="Proteomes" id="UP001500058">
    <property type="component" value="Unassembled WGS sequence"/>
</dbReference>
<evidence type="ECO:0000256" key="2">
    <source>
        <dbReference type="SAM" id="Phobius"/>
    </source>
</evidence>
<protein>
    <recommendedName>
        <fullName evidence="5">Integral membrane protein</fullName>
    </recommendedName>
</protein>
<evidence type="ECO:0000256" key="1">
    <source>
        <dbReference type="SAM" id="MobiDB-lite"/>
    </source>
</evidence>
<reference evidence="4" key="1">
    <citation type="journal article" date="2019" name="Int. J. Syst. Evol. Microbiol.">
        <title>The Global Catalogue of Microorganisms (GCM) 10K type strain sequencing project: providing services to taxonomists for standard genome sequencing and annotation.</title>
        <authorList>
            <consortium name="The Broad Institute Genomics Platform"/>
            <consortium name="The Broad Institute Genome Sequencing Center for Infectious Disease"/>
            <person name="Wu L."/>
            <person name="Ma J."/>
        </authorList>
    </citation>
    <scope>NUCLEOTIDE SEQUENCE [LARGE SCALE GENOMIC DNA]</scope>
    <source>
        <strain evidence="4">JCM 6921</strain>
    </source>
</reference>
<name>A0ABP5UPV0_9ACTN</name>
<dbReference type="EMBL" id="BAAATJ010000002">
    <property type="protein sequence ID" value="GAA2385235.1"/>
    <property type="molecule type" value="Genomic_DNA"/>
</dbReference>
<feature type="compositionally biased region" description="Basic and acidic residues" evidence="1">
    <location>
        <begin position="208"/>
        <end position="219"/>
    </location>
</feature>
<feature type="region of interest" description="Disordered" evidence="1">
    <location>
        <begin position="121"/>
        <end position="145"/>
    </location>
</feature>
<feature type="compositionally biased region" description="Pro residues" evidence="1">
    <location>
        <begin position="170"/>
        <end position="191"/>
    </location>
</feature>
<feature type="compositionally biased region" description="Low complexity" evidence="1">
    <location>
        <begin position="135"/>
        <end position="145"/>
    </location>
</feature>
<keyword evidence="2" id="KW-0812">Transmembrane</keyword>
<dbReference type="RefSeq" id="WP_344629090.1">
    <property type="nucleotide sequence ID" value="NZ_BAAATJ010000002.1"/>
</dbReference>
<keyword evidence="2" id="KW-0472">Membrane</keyword>
<evidence type="ECO:0000313" key="3">
    <source>
        <dbReference type="EMBL" id="GAA2385235.1"/>
    </source>
</evidence>
<proteinExistence type="predicted"/>
<comment type="caution">
    <text evidence="3">The sequence shown here is derived from an EMBL/GenBank/DDBJ whole genome shotgun (WGS) entry which is preliminary data.</text>
</comment>
<feature type="transmembrane region" description="Helical" evidence="2">
    <location>
        <begin position="57"/>
        <end position="78"/>
    </location>
</feature>
<evidence type="ECO:0008006" key="5">
    <source>
        <dbReference type="Google" id="ProtNLM"/>
    </source>
</evidence>
<feature type="transmembrane region" description="Helical" evidence="2">
    <location>
        <begin position="84"/>
        <end position="105"/>
    </location>
</feature>
<organism evidence="3 4">
    <name type="scientific">Streptomyces glaucosporus</name>
    <dbReference type="NCBI Taxonomy" id="284044"/>
    <lineage>
        <taxon>Bacteria</taxon>
        <taxon>Bacillati</taxon>
        <taxon>Actinomycetota</taxon>
        <taxon>Actinomycetes</taxon>
        <taxon>Kitasatosporales</taxon>
        <taxon>Streptomycetaceae</taxon>
        <taxon>Streptomyces</taxon>
    </lineage>
</organism>
<keyword evidence="4" id="KW-1185">Reference proteome</keyword>